<dbReference type="OrthoDB" id="9804774at2"/>
<dbReference type="STRING" id="1069536.SINU_03025"/>
<dbReference type="PRINTS" id="PR00081">
    <property type="entry name" value="GDHRDH"/>
</dbReference>
<dbReference type="CDD" id="cd05233">
    <property type="entry name" value="SDR_c"/>
    <property type="match status" value="1"/>
</dbReference>
<dbReference type="RefSeq" id="WP_010024081.1">
    <property type="nucleotide sequence ID" value="NZ_AFVQ02000041.1"/>
</dbReference>
<dbReference type="PANTHER" id="PTHR42760">
    <property type="entry name" value="SHORT-CHAIN DEHYDROGENASES/REDUCTASES FAMILY MEMBER"/>
    <property type="match status" value="1"/>
</dbReference>
<dbReference type="PROSITE" id="PS00061">
    <property type="entry name" value="ADH_SHORT"/>
    <property type="match status" value="1"/>
</dbReference>
<dbReference type="SUPFAM" id="SSF51735">
    <property type="entry name" value="NAD(P)-binding Rossmann-fold domains"/>
    <property type="match status" value="1"/>
</dbReference>
<keyword evidence="4" id="KW-1185">Reference proteome</keyword>
<accession>A0A0U1QRB0</accession>
<evidence type="ECO:0000256" key="1">
    <source>
        <dbReference type="ARBA" id="ARBA00006484"/>
    </source>
</evidence>
<dbReference type="GO" id="GO:0008206">
    <property type="term" value="P:bile acid metabolic process"/>
    <property type="evidence" value="ECO:0007669"/>
    <property type="project" value="UniProtKB-ARBA"/>
</dbReference>
<dbReference type="InterPro" id="IPR036291">
    <property type="entry name" value="NAD(P)-bd_dom_sf"/>
</dbReference>
<protein>
    <submittedName>
        <fullName evidence="3">3-oxoacyl-ACP reductase</fullName>
    </submittedName>
</protein>
<evidence type="ECO:0000256" key="2">
    <source>
        <dbReference type="ARBA" id="ARBA00023002"/>
    </source>
</evidence>
<proteinExistence type="inferred from homology"/>
<comment type="caution">
    <text evidence="3">The sequence shown here is derived from an EMBL/GenBank/DDBJ whole genome shotgun (WGS) entry which is preliminary data.</text>
</comment>
<dbReference type="EMBL" id="AFVQ02000041">
    <property type="protein sequence ID" value="KLI03354.1"/>
    <property type="molecule type" value="Genomic_DNA"/>
</dbReference>
<dbReference type="Proteomes" id="UP000035553">
    <property type="component" value="Unassembled WGS sequence"/>
</dbReference>
<dbReference type="Pfam" id="PF13561">
    <property type="entry name" value="adh_short_C2"/>
    <property type="match status" value="1"/>
</dbReference>
<evidence type="ECO:0000313" key="4">
    <source>
        <dbReference type="Proteomes" id="UP000035553"/>
    </source>
</evidence>
<keyword evidence="2" id="KW-0560">Oxidoreductase</keyword>
<reference evidence="3 4" key="1">
    <citation type="journal article" date="2011" name="J. Bacteriol.">
        <title>Draft genome sequence of Sporolactobacillus inulinus strain CASD, an efficient D-lactic acid-producing bacterium with high-concentration lactate tolerance capability.</title>
        <authorList>
            <person name="Yu B."/>
            <person name="Su F."/>
            <person name="Wang L."/>
            <person name="Xu K."/>
            <person name="Zhao B."/>
            <person name="Xu P."/>
        </authorList>
    </citation>
    <scope>NUCLEOTIDE SEQUENCE [LARGE SCALE GENOMIC DNA]</scope>
    <source>
        <strain evidence="3 4">CASD</strain>
    </source>
</reference>
<dbReference type="Gene3D" id="3.40.50.720">
    <property type="entry name" value="NAD(P)-binding Rossmann-like Domain"/>
    <property type="match status" value="1"/>
</dbReference>
<dbReference type="InterPro" id="IPR002347">
    <property type="entry name" value="SDR_fam"/>
</dbReference>
<dbReference type="GO" id="GO:0016616">
    <property type="term" value="F:oxidoreductase activity, acting on the CH-OH group of donors, NAD or NADP as acceptor"/>
    <property type="evidence" value="ECO:0007669"/>
    <property type="project" value="TreeGrafter"/>
</dbReference>
<name>A0A0U1QRB0_9BACL</name>
<gene>
    <name evidence="3" type="ORF">SINU_03025</name>
</gene>
<dbReference type="FunFam" id="3.40.50.720:FF:000084">
    <property type="entry name" value="Short-chain dehydrogenase reductase"/>
    <property type="match status" value="1"/>
</dbReference>
<dbReference type="PANTHER" id="PTHR42760:SF133">
    <property type="entry name" value="3-OXOACYL-[ACYL-CARRIER-PROTEIN] REDUCTASE"/>
    <property type="match status" value="1"/>
</dbReference>
<organism evidence="3 4">
    <name type="scientific">Sporolactobacillus inulinus CASD</name>
    <dbReference type="NCBI Taxonomy" id="1069536"/>
    <lineage>
        <taxon>Bacteria</taxon>
        <taxon>Bacillati</taxon>
        <taxon>Bacillota</taxon>
        <taxon>Bacilli</taxon>
        <taxon>Bacillales</taxon>
        <taxon>Sporolactobacillaceae</taxon>
        <taxon>Sporolactobacillus</taxon>
    </lineage>
</organism>
<sequence length="263" mass="28450">MNLGLQNKVALITGAGNGMGLAITKSFLKEGVKVAGGDLTTDHLKDLAPADKLHLVTADLSTREGAESLVKEAVDHFGRIDILVNNVGIANYKDSFLKLTDEDWDKTLQTNLYSMIRTTRAALPYLRNQEHSSIISIASESGHVPDEFAIDYSVSKAGVINLTSALAYEFGGDGVRVNCVSPGPTRTHMWEQPGGMIDMLAEKFSMDGEKAVQHFAKNVRQIPRGEIGRPEEIAHAVLFLASDQASYINGAELPVNGGSIKYH</sequence>
<dbReference type="InterPro" id="IPR020904">
    <property type="entry name" value="Sc_DH/Rdtase_CS"/>
</dbReference>
<dbReference type="AlphaFoldDB" id="A0A0U1QRB0"/>
<evidence type="ECO:0000313" key="3">
    <source>
        <dbReference type="EMBL" id="KLI03354.1"/>
    </source>
</evidence>
<dbReference type="PRINTS" id="PR00080">
    <property type="entry name" value="SDRFAMILY"/>
</dbReference>
<comment type="similarity">
    <text evidence="1">Belongs to the short-chain dehydrogenases/reductases (SDR) family.</text>
</comment>